<dbReference type="RefSeq" id="WP_255865278.1">
    <property type="nucleotide sequence ID" value="NZ_CP104263.1"/>
</dbReference>
<dbReference type="EMBL" id="JANFLP010000008">
    <property type="protein sequence ID" value="MCQ1949709.1"/>
    <property type="molecule type" value="Genomic_DNA"/>
</dbReference>
<accession>A0ABT1NSH7</accession>
<dbReference type="PANTHER" id="PTHR43669">
    <property type="entry name" value="5-KETO-D-GLUCONATE 5-REDUCTASE"/>
    <property type="match status" value="1"/>
</dbReference>
<dbReference type="PANTHER" id="PTHR43669:SF3">
    <property type="entry name" value="ALCOHOL DEHYDROGENASE, PUTATIVE (AFU_ORTHOLOGUE AFUA_3G03445)-RELATED"/>
    <property type="match status" value="1"/>
</dbReference>
<dbReference type="CDD" id="cd05233">
    <property type="entry name" value="SDR_c"/>
    <property type="match status" value="1"/>
</dbReference>
<name>A0ABT1NSH7_9MICC</name>
<protein>
    <submittedName>
        <fullName evidence="3">SDR family oxidoreductase</fullName>
    </submittedName>
</protein>
<dbReference type="Pfam" id="PF13561">
    <property type="entry name" value="adh_short_C2"/>
    <property type="match status" value="1"/>
</dbReference>
<dbReference type="InterPro" id="IPR002347">
    <property type="entry name" value="SDR_fam"/>
</dbReference>
<evidence type="ECO:0000313" key="4">
    <source>
        <dbReference type="Proteomes" id="UP001206924"/>
    </source>
</evidence>
<dbReference type="PRINTS" id="PR00081">
    <property type="entry name" value="GDHRDH"/>
</dbReference>
<keyword evidence="4" id="KW-1185">Reference proteome</keyword>
<comment type="caution">
    <text evidence="3">The sequence shown here is derived from an EMBL/GenBank/DDBJ whole genome shotgun (WGS) entry which is preliminary data.</text>
</comment>
<proteinExistence type="inferred from homology"/>
<dbReference type="Proteomes" id="UP001206924">
    <property type="component" value="Unassembled WGS sequence"/>
</dbReference>
<evidence type="ECO:0000313" key="3">
    <source>
        <dbReference type="EMBL" id="MCQ1949709.1"/>
    </source>
</evidence>
<keyword evidence="2" id="KW-0560">Oxidoreductase</keyword>
<gene>
    <name evidence="3" type="ORF">NNX28_07170</name>
</gene>
<sequence>MAAEIPSRKVIIHGAGGAIGGAVAEEFARRGAELFLAGHRLDSVNTTVDRIRGLGGGPVHAAEVDASDPAAVDAHADAVVDAAGRIDAVLNAAGLPAVQGVPLLDMPVDDVVAPAAGWLRTQFITSRAAAVHMVRRGSGTVLLLSASPARVSIAGVGGFAAACAAVEALTRTLAAELGPSGVRVVCLRPQRILETIGSTPDLPMALDEFTRFLESLTTTGTLPTLGEVAKAAVFLAEGGAGSMNGAVLNLTSGMSVD</sequence>
<dbReference type="Gene3D" id="3.40.50.720">
    <property type="entry name" value="NAD(P)-binding Rossmann-like Domain"/>
    <property type="match status" value="1"/>
</dbReference>
<evidence type="ECO:0000256" key="1">
    <source>
        <dbReference type="ARBA" id="ARBA00006484"/>
    </source>
</evidence>
<organism evidence="3 4">
    <name type="scientific">Arthrobacter jinronghuae</name>
    <dbReference type="NCBI Taxonomy" id="2964609"/>
    <lineage>
        <taxon>Bacteria</taxon>
        <taxon>Bacillati</taxon>
        <taxon>Actinomycetota</taxon>
        <taxon>Actinomycetes</taxon>
        <taxon>Micrococcales</taxon>
        <taxon>Micrococcaceae</taxon>
        <taxon>Arthrobacter</taxon>
    </lineage>
</organism>
<reference evidence="3 4" key="1">
    <citation type="submission" date="2022-07" db="EMBL/GenBank/DDBJ databases">
        <title>Novel species in genus Arthrobacter.</title>
        <authorList>
            <person name="Liu Y."/>
        </authorList>
    </citation>
    <scope>NUCLEOTIDE SEQUENCE [LARGE SCALE GENOMIC DNA]</scope>
    <source>
        <strain evidence="4">zg-Y859</strain>
    </source>
</reference>
<comment type="similarity">
    <text evidence="1">Belongs to the short-chain dehydrogenases/reductases (SDR) family.</text>
</comment>
<evidence type="ECO:0000256" key="2">
    <source>
        <dbReference type="ARBA" id="ARBA00023002"/>
    </source>
</evidence>
<dbReference type="SUPFAM" id="SSF51735">
    <property type="entry name" value="NAD(P)-binding Rossmann-fold domains"/>
    <property type="match status" value="1"/>
</dbReference>
<dbReference type="InterPro" id="IPR036291">
    <property type="entry name" value="NAD(P)-bd_dom_sf"/>
</dbReference>